<dbReference type="OMA" id="PHWVRTE"/>
<keyword evidence="7" id="KW-1185">Reference proteome</keyword>
<dbReference type="EMBL" id="AACS02000005">
    <property type="protein sequence ID" value="EAU84378.2"/>
    <property type="molecule type" value="Genomic_DNA"/>
</dbReference>
<dbReference type="PANTHER" id="PTHR48081">
    <property type="entry name" value="AB HYDROLASE SUPERFAMILY PROTEIN C4A8.06C"/>
    <property type="match status" value="1"/>
</dbReference>
<dbReference type="eggNOG" id="KOG1515">
    <property type="taxonomic scope" value="Eukaryota"/>
</dbReference>
<dbReference type="InterPro" id="IPR033140">
    <property type="entry name" value="Lipase_GDXG_put_SER_AS"/>
</dbReference>
<evidence type="ECO:0000256" key="1">
    <source>
        <dbReference type="ARBA" id="ARBA00010515"/>
    </source>
</evidence>
<dbReference type="InParanoid" id="A8NYL7"/>
<evidence type="ECO:0000256" key="3">
    <source>
        <dbReference type="PROSITE-ProRule" id="PRU10038"/>
    </source>
</evidence>
<comment type="caution">
    <text evidence="6">The sequence shown here is derived from an EMBL/GenBank/DDBJ whole genome shotgun (WGS) entry which is preliminary data.</text>
</comment>
<feature type="domain" description="Alpha/beta hydrolase fold-3" evidence="5">
    <location>
        <begin position="166"/>
        <end position="288"/>
    </location>
</feature>
<feature type="region of interest" description="Disordered" evidence="4">
    <location>
        <begin position="843"/>
        <end position="870"/>
    </location>
</feature>
<proteinExistence type="inferred from homology"/>
<feature type="compositionally biased region" description="Polar residues" evidence="4">
    <location>
        <begin position="899"/>
        <end position="915"/>
    </location>
</feature>
<gene>
    <name evidence="6" type="ORF">CC1G_01374</name>
</gene>
<name>A8NYL7_COPC7</name>
<evidence type="ECO:0000313" key="6">
    <source>
        <dbReference type="EMBL" id="EAU84378.2"/>
    </source>
</evidence>
<dbReference type="Pfam" id="PF07859">
    <property type="entry name" value="Abhydrolase_3"/>
    <property type="match status" value="1"/>
</dbReference>
<feature type="active site" evidence="3">
    <location>
        <position position="247"/>
    </location>
</feature>
<feature type="compositionally biased region" description="Polar residues" evidence="4">
    <location>
        <begin position="854"/>
        <end position="867"/>
    </location>
</feature>
<dbReference type="PROSITE" id="PS01174">
    <property type="entry name" value="LIPASE_GDXG_SER"/>
    <property type="match status" value="1"/>
</dbReference>
<dbReference type="STRING" id="240176.A8NYL7"/>
<dbReference type="GeneID" id="6014018"/>
<dbReference type="AlphaFoldDB" id="A8NYL7"/>
<dbReference type="InterPro" id="IPR050300">
    <property type="entry name" value="GDXG_lipolytic_enzyme"/>
</dbReference>
<protein>
    <submittedName>
        <fullName evidence="6">Lipase/esterase</fullName>
    </submittedName>
</protein>
<organism evidence="6 7">
    <name type="scientific">Coprinopsis cinerea (strain Okayama-7 / 130 / ATCC MYA-4618 / FGSC 9003)</name>
    <name type="common">Inky cap fungus</name>
    <name type="synonym">Hormographiella aspergillata</name>
    <dbReference type="NCBI Taxonomy" id="240176"/>
    <lineage>
        <taxon>Eukaryota</taxon>
        <taxon>Fungi</taxon>
        <taxon>Dikarya</taxon>
        <taxon>Basidiomycota</taxon>
        <taxon>Agaricomycotina</taxon>
        <taxon>Agaricomycetes</taxon>
        <taxon>Agaricomycetidae</taxon>
        <taxon>Agaricales</taxon>
        <taxon>Agaricineae</taxon>
        <taxon>Psathyrellaceae</taxon>
        <taxon>Coprinopsis</taxon>
    </lineage>
</organism>
<dbReference type="VEuPathDB" id="FungiDB:CC1G_01374"/>
<dbReference type="InterPro" id="IPR029058">
    <property type="entry name" value="AB_hydrolase_fold"/>
</dbReference>
<feature type="compositionally biased region" description="Basic and acidic residues" evidence="4">
    <location>
        <begin position="351"/>
        <end position="362"/>
    </location>
</feature>
<evidence type="ECO:0000256" key="4">
    <source>
        <dbReference type="SAM" id="MobiDB-lite"/>
    </source>
</evidence>
<evidence type="ECO:0000313" key="7">
    <source>
        <dbReference type="Proteomes" id="UP000001861"/>
    </source>
</evidence>
<dbReference type="PROSITE" id="PS01173">
    <property type="entry name" value="LIPASE_GDXG_HIS"/>
    <property type="match status" value="1"/>
</dbReference>
<feature type="compositionally biased region" description="Basic and acidic residues" evidence="4">
    <location>
        <begin position="604"/>
        <end position="616"/>
    </location>
</feature>
<dbReference type="PANTHER" id="PTHR48081:SF5">
    <property type="entry name" value="ALPHA_BETA HYDROLASE FOLD-3 DOMAIN-CONTAINING PROTEIN"/>
    <property type="match status" value="1"/>
</dbReference>
<feature type="region of interest" description="Disordered" evidence="4">
    <location>
        <begin position="334"/>
        <end position="362"/>
    </location>
</feature>
<evidence type="ECO:0000256" key="2">
    <source>
        <dbReference type="ARBA" id="ARBA00022801"/>
    </source>
</evidence>
<comment type="similarity">
    <text evidence="1">Belongs to the 'GDXG' lipolytic enzyme family.</text>
</comment>
<feature type="region of interest" description="Disordered" evidence="4">
    <location>
        <begin position="888"/>
        <end position="924"/>
    </location>
</feature>
<dbReference type="RefSeq" id="XP_001837462.2">
    <property type="nucleotide sequence ID" value="XM_001837410.2"/>
</dbReference>
<feature type="region of interest" description="Disordered" evidence="4">
    <location>
        <begin position="402"/>
        <end position="421"/>
    </location>
</feature>
<keyword evidence="2" id="KW-0378">Hydrolase</keyword>
<dbReference type="KEGG" id="cci:CC1G_01374"/>
<dbReference type="Gene3D" id="3.40.50.1820">
    <property type="entry name" value="alpha/beta hydrolase"/>
    <property type="match status" value="2"/>
</dbReference>
<reference evidence="6 7" key="1">
    <citation type="journal article" date="2010" name="Proc. Natl. Acad. Sci. U.S.A.">
        <title>Insights into evolution of multicellular fungi from the assembled chromosomes of the mushroom Coprinopsis cinerea (Coprinus cinereus).</title>
        <authorList>
            <person name="Stajich J.E."/>
            <person name="Wilke S.K."/>
            <person name="Ahren D."/>
            <person name="Au C.H."/>
            <person name="Birren B.W."/>
            <person name="Borodovsky M."/>
            <person name="Burns C."/>
            <person name="Canback B."/>
            <person name="Casselton L.A."/>
            <person name="Cheng C.K."/>
            <person name="Deng J."/>
            <person name="Dietrich F.S."/>
            <person name="Fargo D.C."/>
            <person name="Farman M.L."/>
            <person name="Gathman A.C."/>
            <person name="Goldberg J."/>
            <person name="Guigo R."/>
            <person name="Hoegger P.J."/>
            <person name="Hooker J.B."/>
            <person name="Huggins A."/>
            <person name="James T.Y."/>
            <person name="Kamada T."/>
            <person name="Kilaru S."/>
            <person name="Kodira C."/>
            <person name="Kues U."/>
            <person name="Kupfer D."/>
            <person name="Kwan H.S."/>
            <person name="Lomsadze A."/>
            <person name="Li W."/>
            <person name="Lilly W.W."/>
            <person name="Ma L.J."/>
            <person name="Mackey A.J."/>
            <person name="Manning G."/>
            <person name="Martin F."/>
            <person name="Muraguchi H."/>
            <person name="Natvig D.O."/>
            <person name="Palmerini H."/>
            <person name="Ramesh M.A."/>
            <person name="Rehmeyer C.J."/>
            <person name="Roe B.A."/>
            <person name="Shenoy N."/>
            <person name="Stanke M."/>
            <person name="Ter-Hovhannisyan V."/>
            <person name="Tunlid A."/>
            <person name="Velagapudi R."/>
            <person name="Vision T.J."/>
            <person name="Zeng Q."/>
            <person name="Zolan M.E."/>
            <person name="Pukkila P.J."/>
        </authorList>
    </citation>
    <scope>NUCLEOTIDE SEQUENCE [LARGE SCALE GENOMIC DNA]</scope>
    <source>
        <strain evidence="7">Okayama-7 / 130 / ATCC MYA-4618 / FGSC 9003</strain>
    </source>
</reference>
<dbReference type="Proteomes" id="UP000001861">
    <property type="component" value="Unassembled WGS sequence"/>
</dbReference>
<dbReference type="InterPro" id="IPR002168">
    <property type="entry name" value="Lipase_GDXG_HIS_AS"/>
</dbReference>
<dbReference type="HOGENOM" id="CLU_004893_1_0_1"/>
<accession>A8NYL7</accession>
<sequence length="924" mass="103004">MPVSTASAAVHIAPVVLKTFIDHPKQRKKREKEGKEAPQDDILFHQAFNIVKAFIDLGTKNTVESLQAFTNTHIPSPYWAATVPVTIPLTTCNEAADVLIDWFGPDDLKHVVGGERWWQVRGLDGVDGEWIAEREHFDEKADVAKGRKIGRSEEDILRMEQLESVMLYVHGGGYFWGSINTHRFQILRYARKFRGRAFAVNYRKAPQYPWPCPVQDVLAAYFYLIRPPPGAVHSPVSPNKIVLAGDSAGGGLCLSLLTILRDMELPMPAGAVLISPWVDLTHSFPSVMQNTETVGYSLLPCSTALSDLSCQDIIPPHGFLAKPSALWPVDPNAGNGPRIVRSETNPPPKPGHADTLKPTEGREKIMEETRDIPQGGYPVETQEEMLDKYPDKANPEVHEVEDAWSKPQSPEDDEIEEVPSATVDEGCREELENDPEGWEPKPPKVLMENSSEVPLELRSQIQVYALTEQLTHPLVSPTLQGSLGNLPPLYIIAGDGEVLRDEIIYLAHRAAHPSEFPARKGLVRDSQRQKENVKNFTKPTKVHLQVFDGMCHVLTVFMFASSTRYAYRSIAEFVKHVTQNESAYIDRVPFPEFHWSPDGVKGPQKGDSRERERDEKDAAGLFQQNEELAGNAVISSKPSVERDLNRHETPSKAGGEIEQGGIPDVFMVCERVDIHARVRHMEPRDEIPCLKIPPSQIGVIKEAPAMRWYRGQEKWDKRFKATASRVVAKRVKLKAKSERILRNALDQGLVHPAFPETIHIPELGDEKTGGSTLARQNSIGAVQEHRRWGPLDLGEERPPPSAIAGRRDTPEALALLRKCIYHTAPVTHQTVPRLKKSDVLRAAFDPHDDPNAPPKQSVSEEQVQPTPATAMHGLRMWDKILTYLGRKSAAKASDGIKSTVDTVQRVSGVSNSRETPSPEELNAK</sequence>
<evidence type="ECO:0000259" key="5">
    <source>
        <dbReference type="Pfam" id="PF07859"/>
    </source>
</evidence>
<dbReference type="GO" id="GO:0016787">
    <property type="term" value="F:hydrolase activity"/>
    <property type="evidence" value="ECO:0007669"/>
    <property type="project" value="UniProtKB-KW"/>
</dbReference>
<feature type="region of interest" description="Disordered" evidence="4">
    <location>
        <begin position="595"/>
        <end position="616"/>
    </location>
</feature>
<dbReference type="InterPro" id="IPR013094">
    <property type="entry name" value="AB_hydrolase_3"/>
</dbReference>
<dbReference type="SUPFAM" id="SSF53474">
    <property type="entry name" value="alpha/beta-Hydrolases"/>
    <property type="match status" value="1"/>
</dbReference>
<dbReference type="OrthoDB" id="1662883at2759"/>